<name>A0A3B0S3J8_9ZZZZ</name>
<dbReference type="AlphaFoldDB" id="A0A3B0S3J8"/>
<keyword evidence="5" id="KW-0283">Flagellar rotation</keyword>
<evidence type="ECO:0000256" key="8">
    <source>
        <dbReference type="SAM" id="Phobius"/>
    </source>
</evidence>
<feature type="transmembrane region" description="Helical" evidence="8">
    <location>
        <begin position="27"/>
        <end position="49"/>
    </location>
</feature>
<proteinExistence type="predicted"/>
<keyword evidence="7 8" id="KW-0472">Membrane</keyword>
<reference evidence="9" key="1">
    <citation type="submission" date="2018-06" db="EMBL/GenBank/DDBJ databases">
        <authorList>
            <person name="Zhirakovskaya E."/>
        </authorList>
    </citation>
    <scope>NUCLEOTIDE SEQUENCE</scope>
</reference>
<dbReference type="GO" id="GO:0006935">
    <property type="term" value="P:chemotaxis"/>
    <property type="evidence" value="ECO:0007669"/>
    <property type="project" value="UniProtKB-KW"/>
</dbReference>
<feature type="transmembrane region" description="Helical" evidence="8">
    <location>
        <begin position="158"/>
        <end position="177"/>
    </location>
</feature>
<evidence type="ECO:0000256" key="2">
    <source>
        <dbReference type="ARBA" id="ARBA00022475"/>
    </source>
</evidence>
<dbReference type="EMBL" id="UOEH01000052">
    <property type="protein sequence ID" value="VAV91013.1"/>
    <property type="molecule type" value="Genomic_DNA"/>
</dbReference>
<evidence type="ECO:0000256" key="3">
    <source>
        <dbReference type="ARBA" id="ARBA00022500"/>
    </source>
</evidence>
<evidence type="ECO:0000256" key="1">
    <source>
        <dbReference type="ARBA" id="ARBA00004162"/>
    </source>
</evidence>
<evidence type="ECO:0008006" key="10">
    <source>
        <dbReference type="Google" id="ProtNLM"/>
    </source>
</evidence>
<evidence type="ECO:0000256" key="7">
    <source>
        <dbReference type="ARBA" id="ARBA00023136"/>
    </source>
</evidence>
<evidence type="ECO:0000256" key="5">
    <source>
        <dbReference type="ARBA" id="ARBA00022779"/>
    </source>
</evidence>
<dbReference type="GO" id="GO:0009425">
    <property type="term" value="C:bacterial-type flagellum basal body"/>
    <property type="evidence" value="ECO:0007669"/>
    <property type="project" value="InterPro"/>
</dbReference>
<accession>A0A3B0S3J8</accession>
<sequence length="178" mass="19143">MIDLDDIDMDASEEDGEASAKPPLLKALGLSLAAALGLGAVAAGVAFIVPVAEDKVTGDKCDAPVVVENLHEKQTKHYQEIAFVNLEPLIITLGPNAKSRYLKISISLETSEDDLSTVEHLEPKFRDVLNTYLRAVEEADLVEPSATTRLRAQILRRLQVVAPAGAVANVLITDFILS</sequence>
<protein>
    <recommendedName>
        <fullName evidence="10">Flagellar protein FliL</fullName>
    </recommendedName>
</protein>
<dbReference type="GO" id="GO:0071978">
    <property type="term" value="P:bacterial-type flagellum-dependent swarming motility"/>
    <property type="evidence" value="ECO:0007669"/>
    <property type="project" value="TreeGrafter"/>
</dbReference>
<dbReference type="PANTHER" id="PTHR35091:SF2">
    <property type="entry name" value="FLAGELLAR PROTEIN FLIL"/>
    <property type="match status" value="1"/>
</dbReference>
<evidence type="ECO:0000313" key="9">
    <source>
        <dbReference type="EMBL" id="VAV91013.1"/>
    </source>
</evidence>
<evidence type="ECO:0000256" key="6">
    <source>
        <dbReference type="ARBA" id="ARBA00022989"/>
    </source>
</evidence>
<keyword evidence="6 8" id="KW-1133">Transmembrane helix</keyword>
<keyword evidence="4 8" id="KW-0812">Transmembrane</keyword>
<evidence type="ECO:0000256" key="4">
    <source>
        <dbReference type="ARBA" id="ARBA00022692"/>
    </source>
</evidence>
<dbReference type="PANTHER" id="PTHR35091">
    <property type="entry name" value="FLAGELLAR PROTEIN FLIL"/>
    <property type="match status" value="1"/>
</dbReference>
<gene>
    <name evidence="9" type="ORF">MNBD_ALPHA05-1932</name>
</gene>
<comment type="subcellular location">
    <subcellularLocation>
        <location evidence="1">Cell membrane</location>
        <topology evidence="1">Single-pass membrane protein</topology>
    </subcellularLocation>
</comment>
<keyword evidence="3" id="KW-0145">Chemotaxis</keyword>
<dbReference type="GO" id="GO:0005886">
    <property type="term" value="C:plasma membrane"/>
    <property type="evidence" value="ECO:0007669"/>
    <property type="project" value="UniProtKB-SubCell"/>
</dbReference>
<keyword evidence="2" id="KW-1003">Cell membrane</keyword>
<dbReference type="InterPro" id="IPR005503">
    <property type="entry name" value="FliL"/>
</dbReference>
<dbReference type="Pfam" id="PF03748">
    <property type="entry name" value="FliL"/>
    <property type="match status" value="1"/>
</dbReference>
<organism evidence="9">
    <name type="scientific">hydrothermal vent metagenome</name>
    <dbReference type="NCBI Taxonomy" id="652676"/>
    <lineage>
        <taxon>unclassified sequences</taxon>
        <taxon>metagenomes</taxon>
        <taxon>ecological metagenomes</taxon>
    </lineage>
</organism>